<evidence type="ECO:0000313" key="3">
    <source>
        <dbReference type="Proteomes" id="UP001194729"/>
    </source>
</evidence>
<comment type="caution">
    <text evidence="2">The sequence shown here is derived from an EMBL/GenBank/DDBJ whole genome shotgun (WGS) entry which is preliminary data.</text>
</comment>
<evidence type="ECO:0000256" key="1">
    <source>
        <dbReference type="SAM" id="SignalP"/>
    </source>
</evidence>
<protein>
    <recommendedName>
        <fullName evidence="4">Lipoprotein</fullName>
    </recommendedName>
</protein>
<dbReference type="EMBL" id="JADKYU010001343">
    <property type="protein sequence ID" value="MBF4986609.1"/>
    <property type="molecule type" value="Genomic_DNA"/>
</dbReference>
<gene>
    <name evidence="2" type="ORF">FNJ87_20600</name>
</gene>
<dbReference type="Pfam" id="PF19643">
    <property type="entry name" value="DUF6146"/>
    <property type="match status" value="1"/>
</dbReference>
<name>A0ABS0ABD1_9FLAO</name>
<organism evidence="2 3">
    <name type="scientific">Nonlabens mediterrranea</name>
    <dbReference type="NCBI Taxonomy" id="1419947"/>
    <lineage>
        <taxon>Bacteria</taxon>
        <taxon>Pseudomonadati</taxon>
        <taxon>Bacteroidota</taxon>
        <taxon>Flavobacteriia</taxon>
        <taxon>Flavobacteriales</taxon>
        <taxon>Flavobacteriaceae</taxon>
        <taxon>Nonlabens</taxon>
    </lineage>
</organism>
<proteinExistence type="predicted"/>
<feature type="chain" id="PRO_5045798118" description="Lipoprotein" evidence="1">
    <location>
        <begin position="22"/>
        <end position="136"/>
    </location>
</feature>
<keyword evidence="3" id="KW-1185">Reference proteome</keyword>
<dbReference type="PROSITE" id="PS51257">
    <property type="entry name" value="PROKAR_LIPOPROTEIN"/>
    <property type="match status" value="1"/>
</dbReference>
<dbReference type="InterPro" id="IPR046144">
    <property type="entry name" value="DUF6146"/>
</dbReference>
<evidence type="ECO:0008006" key="4">
    <source>
        <dbReference type="Google" id="ProtNLM"/>
    </source>
</evidence>
<reference evidence="2 3" key="1">
    <citation type="submission" date="2020-11" db="EMBL/GenBank/DDBJ databases">
        <title>P. mediterranea TC4 genome.</title>
        <authorList>
            <person name="Molmeret M."/>
        </authorList>
    </citation>
    <scope>NUCLEOTIDE SEQUENCE [LARGE SCALE GENOMIC DNA]</scope>
    <source>
        <strain evidence="2 3">TC4</strain>
    </source>
</reference>
<sequence>MKTTFLCIALLTVIISCNSYQPTVSNNSATSTIASDTLRIANDSLEYEIIIIEPGFNSWLVTQPPRGFYSQSTLELRNNFSVREYNLRVNNPLRYSPDLYMWRIDYDPKVNYGYEVNYLLYNYFLFFEKRYGQKLR</sequence>
<dbReference type="Proteomes" id="UP001194729">
    <property type="component" value="Unassembled WGS sequence"/>
</dbReference>
<accession>A0ABS0ABD1</accession>
<evidence type="ECO:0000313" key="2">
    <source>
        <dbReference type="EMBL" id="MBF4986609.1"/>
    </source>
</evidence>
<keyword evidence="1" id="KW-0732">Signal</keyword>
<feature type="signal peptide" evidence="1">
    <location>
        <begin position="1"/>
        <end position="21"/>
    </location>
</feature>